<feature type="transmembrane region" description="Helical" evidence="6">
    <location>
        <begin position="85"/>
        <end position="103"/>
    </location>
</feature>
<feature type="transmembrane region" description="Helical" evidence="6">
    <location>
        <begin position="164"/>
        <end position="182"/>
    </location>
</feature>
<dbReference type="Proteomes" id="UP000060043">
    <property type="component" value="Chromosome"/>
</dbReference>
<dbReference type="Pfam" id="PF00892">
    <property type="entry name" value="EamA"/>
    <property type="match status" value="2"/>
</dbReference>
<dbReference type="EMBL" id="CP013695">
    <property type="protein sequence ID" value="ALU32518.1"/>
    <property type="molecule type" value="Genomic_DNA"/>
</dbReference>
<feature type="transmembrane region" description="Helical" evidence="6">
    <location>
        <begin position="249"/>
        <end position="268"/>
    </location>
</feature>
<dbReference type="PANTHER" id="PTHR32322">
    <property type="entry name" value="INNER MEMBRANE TRANSPORTER"/>
    <property type="match status" value="1"/>
</dbReference>
<evidence type="ECO:0000256" key="5">
    <source>
        <dbReference type="ARBA" id="ARBA00023136"/>
    </source>
</evidence>
<reference evidence="10 11" key="1">
    <citation type="submission" date="2015-12" db="EMBL/GenBank/DDBJ databases">
        <title>A stable core within a dynamic pangenome in Sulfolobus acidocaldarius.</title>
        <authorList>
            <person name="Anderson R."/>
            <person name="Kouris A."/>
            <person name="Seward C."/>
            <person name="Campbell K."/>
            <person name="Whitaker R."/>
        </authorList>
    </citation>
    <scope>NUCLEOTIDE SEQUENCE [LARGE SCALE GENOMIC DNA]</scope>
    <source>
        <strain evidence="8 11">GG12-C01-09</strain>
        <strain evidence="9 10">NG05B_CO5_07</strain>
    </source>
</reference>
<dbReference type="RefSeq" id="WP_011278933.1">
    <property type="nucleotide sequence ID" value="NZ_BHWZ01000006.1"/>
</dbReference>
<feature type="domain" description="EamA" evidence="7">
    <location>
        <begin position="136"/>
        <end position="266"/>
    </location>
</feature>
<evidence type="ECO:0000259" key="7">
    <source>
        <dbReference type="Pfam" id="PF00892"/>
    </source>
</evidence>
<evidence type="ECO:0000256" key="1">
    <source>
        <dbReference type="ARBA" id="ARBA00004651"/>
    </source>
</evidence>
<dbReference type="OMA" id="LIFAPWE"/>
<keyword evidence="5 6" id="KW-0472">Membrane</keyword>
<dbReference type="InterPro" id="IPR037185">
    <property type="entry name" value="EmrE-like"/>
</dbReference>
<feature type="transmembrane region" description="Helical" evidence="6">
    <location>
        <begin position="225"/>
        <end position="243"/>
    </location>
</feature>
<dbReference type="GO" id="GO:0005886">
    <property type="term" value="C:plasma membrane"/>
    <property type="evidence" value="ECO:0007669"/>
    <property type="project" value="UniProtKB-SubCell"/>
</dbReference>
<feature type="transmembrane region" description="Helical" evidence="6">
    <location>
        <begin position="110"/>
        <end position="127"/>
    </location>
</feature>
<proteinExistence type="predicted"/>
<evidence type="ECO:0000313" key="8">
    <source>
        <dbReference type="EMBL" id="ALU29780.1"/>
    </source>
</evidence>
<evidence type="ECO:0000256" key="2">
    <source>
        <dbReference type="ARBA" id="ARBA00022475"/>
    </source>
</evidence>
<keyword evidence="4 6" id="KW-1133">Transmembrane helix</keyword>
<dbReference type="GeneID" id="14552655"/>
<comment type="subcellular location">
    <subcellularLocation>
        <location evidence="1">Cell membrane</location>
        <topology evidence="1">Multi-pass membrane protein</topology>
    </subcellularLocation>
</comment>
<dbReference type="PANTHER" id="PTHR32322:SF18">
    <property type="entry name" value="S-ADENOSYLMETHIONINE_S-ADENOSYLHOMOCYSTEINE TRANSPORTER"/>
    <property type="match status" value="1"/>
</dbReference>
<dbReference type="InterPro" id="IPR000620">
    <property type="entry name" value="EamA_dom"/>
</dbReference>
<dbReference type="PaxDb" id="1435377-SUSAZ_09755"/>
<dbReference type="SUPFAM" id="SSF103481">
    <property type="entry name" value="Multidrug resistance efflux transporter EmrE"/>
    <property type="match status" value="2"/>
</dbReference>
<dbReference type="AlphaFoldDB" id="A0A0U3H4V5"/>
<dbReference type="OrthoDB" id="34518at2157"/>
<protein>
    <recommendedName>
        <fullName evidence="7">EamA domain-containing protein</fullName>
    </recommendedName>
</protein>
<name>A0A0U3H4V5_9CREN</name>
<evidence type="ECO:0000256" key="6">
    <source>
        <dbReference type="SAM" id="Phobius"/>
    </source>
</evidence>
<feature type="transmembrane region" description="Helical" evidence="6">
    <location>
        <begin position="58"/>
        <end position="79"/>
    </location>
</feature>
<sequence>MKILKYLIPYIIVGSLQYYFAKDAITYSSPVVFNLLRYIISSAIFLSIRRRIVFNRDVFLLALYTTMSSLTWSLGLKYVSPSESAVLSYTMPLFSIPIAFLILSERPTVIETLGVGIGFLGVTLYGLPLVHGFSLLGATLTIINAVFWALFSVYYRKLRNEDPIVVNASQFSIGSVILALLLPIDHDVTINDSFIEGTAYTATLGGALSFFLWNMMVKIERVPRVTIFSFSIPILTTIIQVVVFNTSVFLIQIAGIAIIFIGIILSRIRDFVKVK</sequence>
<evidence type="ECO:0000256" key="3">
    <source>
        <dbReference type="ARBA" id="ARBA00022692"/>
    </source>
</evidence>
<feature type="domain" description="EamA" evidence="7">
    <location>
        <begin position="16"/>
        <end position="125"/>
    </location>
</feature>
<evidence type="ECO:0000313" key="10">
    <source>
        <dbReference type="Proteomes" id="UP000060043"/>
    </source>
</evidence>
<feature type="transmembrane region" description="Helical" evidence="6">
    <location>
        <begin position="24"/>
        <end position="46"/>
    </location>
</feature>
<evidence type="ECO:0000313" key="9">
    <source>
        <dbReference type="EMBL" id="ALU32518.1"/>
    </source>
</evidence>
<dbReference type="STRING" id="1435377.SUSAZ_09755"/>
<feature type="transmembrane region" description="Helical" evidence="6">
    <location>
        <begin position="194"/>
        <end position="213"/>
    </location>
</feature>
<evidence type="ECO:0000313" key="11">
    <source>
        <dbReference type="Proteomes" id="UP000065473"/>
    </source>
</evidence>
<organism evidence="9 10">
    <name type="scientific">Sulfolobus acidocaldarius</name>
    <dbReference type="NCBI Taxonomy" id="2285"/>
    <lineage>
        <taxon>Archaea</taxon>
        <taxon>Thermoproteota</taxon>
        <taxon>Thermoprotei</taxon>
        <taxon>Sulfolobales</taxon>
        <taxon>Sulfolobaceae</taxon>
        <taxon>Sulfolobus</taxon>
    </lineage>
</organism>
<keyword evidence="3 6" id="KW-0812">Transmembrane</keyword>
<feature type="transmembrane region" description="Helical" evidence="6">
    <location>
        <begin position="133"/>
        <end position="155"/>
    </location>
</feature>
<gene>
    <name evidence="8" type="ORF">ATY89_07395</name>
    <name evidence="9" type="ORF">ATZ20_10415</name>
</gene>
<dbReference type="InterPro" id="IPR050638">
    <property type="entry name" value="AA-Vitamin_Transporters"/>
</dbReference>
<dbReference type="EMBL" id="CP013694">
    <property type="protein sequence ID" value="ALU29780.1"/>
    <property type="molecule type" value="Genomic_DNA"/>
</dbReference>
<dbReference type="Proteomes" id="UP000065473">
    <property type="component" value="Chromosome"/>
</dbReference>
<evidence type="ECO:0000256" key="4">
    <source>
        <dbReference type="ARBA" id="ARBA00022989"/>
    </source>
</evidence>
<accession>A0A0U3H4V5</accession>
<keyword evidence="2" id="KW-1003">Cell membrane</keyword>